<accession>J2ZCY6</accession>
<evidence type="ECO:0000259" key="3">
    <source>
        <dbReference type="PROSITE" id="PS51201"/>
    </source>
</evidence>
<sequence length="393" mass="41736">MALGGVQIDREWIGARASVTFTFLVAVLSVATGIANISAAPSGPLVQYVPELVQQTVGFTGALTGFLMLGSAFGLRSGLRSAWVSTIVLLPVTAAQGLLQASVYSYPLVALSAISLPIILLNHGRFTRELDLTATQLAAIVSLVGAQLYGTAGTYALREEFNGVQSLTDAYWYTIVTGSTVGYGDITPASDRASLFAISVLLVNVAAFAVALGVLLTPAIEARLSKALGKMNESQLDLLDDHILVLGYGELTEPILEELDEKTQFLIVTPESERARTLSERGYSVLTGDPSDEEMLEKAKISLARAVVVATNEDAQDALAILTARQLNPEIRIVAAATHRENVNKMKRAGADTVISPTTIGGHLLVESALGGEDSEAIADRILGEDDERNRQR</sequence>
<evidence type="ECO:0000313" key="5">
    <source>
        <dbReference type="Proteomes" id="UP000007813"/>
    </source>
</evidence>
<organism evidence="4 5">
    <name type="scientific">Halogranum salarium B-1</name>
    <dbReference type="NCBI Taxonomy" id="1210908"/>
    <lineage>
        <taxon>Archaea</taxon>
        <taxon>Methanobacteriati</taxon>
        <taxon>Methanobacteriota</taxon>
        <taxon>Stenosarchaea group</taxon>
        <taxon>Halobacteria</taxon>
        <taxon>Halobacteriales</taxon>
        <taxon>Haloferacaceae</taxon>
    </lineage>
</organism>
<dbReference type="Gene3D" id="3.40.50.720">
    <property type="entry name" value="NAD(P)-binding Rossmann-like Domain"/>
    <property type="match status" value="1"/>
</dbReference>
<dbReference type="InterPro" id="IPR036291">
    <property type="entry name" value="NAD(P)-bd_dom_sf"/>
</dbReference>
<dbReference type="Proteomes" id="UP000007813">
    <property type="component" value="Unassembled WGS sequence"/>
</dbReference>
<feature type="transmembrane region" description="Helical" evidence="2">
    <location>
        <begin position="82"/>
        <end position="99"/>
    </location>
</feature>
<name>J2ZCY6_9EURY</name>
<dbReference type="PROSITE" id="PS51201">
    <property type="entry name" value="RCK_N"/>
    <property type="match status" value="1"/>
</dbReference>
<evidence type="ECO:0000256" key="2">
    <source>
        <dbReference type="SAM" id="Phobius"/>
    </source>
</evidence>
<reference evidence="4 5" key="1">
    <citation type="journal article" date="2012" name="J. Bacteriol.">
        <title>Draft Genome Sequence of the Extremely Halophilic Archaeon Halogranum salarium B-1T.</title>
        <authorList>
            <person name="Kim K.K."/>
            <person name="Lee K.C."/>
            <person name="Lee J.S."/>
        </authorList>
    </citation>
    <scope>NUCLEOTIDE SEQUENCE [LARGE SCALE GENOMIC DNA]</scope>
    <source>
        <strain evidence="4 5">B-1</strain>
    </source>
</reference>
<feature type="transmembrane region" description="Helical" evidence="2">
    <location>
        <begin position="193"/>
        <end position="216"/>
    </location>
</feature>
<gene>
    <name evidence="4" type="ORF">HSB1_30130</name>
</gene>
<dbReference type="eggNOG" id="arCOG01958">
    <property type="taxonomic scope" value="Archaea"/>
</dbReference>
<feature type="transmembrane region" description="Helical" evidence="2">
    <location>
        <begin position="134"/>
        <end position="157"/>
    </location>
</feature>
<evidence type="ECO:0000313" key="4">
    <source>
        <dbReference type="EMBL" id="EJN58535.1"/>
    </source>
</evidence>
<dbReference type="InterPro" id="IPR050721">
    <property type="entry name" value="Trk_Ktr_HKT_K-transport"/>
</dbReference>
<dbReference type="PANTHER" id="PTHR43833">
    <property type="entry name" value="POTASSIUM CHANNEL PROTEIN 2-RELATED-RELATED"/>
    <property type="match status" value="1"/>
</dbReference>
<dbReference type="PATRIC" id="fig|1210908.3.peg.2889"/>
<feature type="domain" description="RCK N-terminal" evidence="3">
    <location>
        <begin position="240"/>
        <end position="356"/>
    </location>
</feature>
<keyword evidence="2" id="KW-0812">Transmembrane</keyword>
<keyword evidence="2" id="KW-0472">Membrane</keyword>
<dbReference type="Pfam" id="PF07885">
    <property type="entry name" value="Ion_trans_2"/>
    <property type="match status" value="1"/>
</dbReference>
<dbReference type="OrthoDB" id="56871at2157"/>
<dbReference type="SUPFAM" id="SSF51735">
    <property type="entry name" value="NAD(P)-binding Rossmann-fold domains"/>
    <property type="match status" value="1"/>
</dbReference>
<dbReference type="Gene3D" id="1.10.287.70">
    <property type="match status" value="1"/>
</dbReference>
<evidence type="ECO:0000256" key="1">
    <source>
        <dbReference type="ARBA" id="ARBA00004651"/>
    </source>
</evidence>
<dbReference type="GO" id="GO:0005886">
    <property type="term" value="C:plasma membrane"/>
    <property type="evidence" value="ECO:0007669"/>
    <property type="project" value="UniProtKB-SubCell"/>
</dbReference>
<dbReference type="Pfam" id="PF02254">
    <property type="entry name" value="TrkA_N"/>
    <property type="match status" value="1"/>
</dbReference>
<dbReference type="PANTHER" id="PTHR43833:SF9">
    <property type="entry name" value="POTASSIUM CHANNEL PROTEIN YUGO-RELATED"/>
    <property type="match status" value="1"/>
</dbReference>
<feature type="transmembrane region" description="Helical" evidence="2">
    <location>
        <begin position="105"/>
        <end position="122"/>
    </location>
</feature>
<feature type="transmembrane region" description="Helical" evidence="2">
    <location>
        <begin position="21"/>
        <end position="40"/>
    </location>
</feature>
<dbReference type="InterPro" id="IPR013099">
    <property type="entry name" value="K_chnl_dom"/>
</dbReference>
<dbReference type="InterPro" id="IPR003148">
    <property type="entry name" value="RCK_N"/>
</dbReference>
<comment type="subcellular location">
    <subcellularLocation>
        <location evidence="1">Cell membrane</location>
        <topology evidence="1">Multi-pass membrane protein</topology>
    </subcellularLocation>
</comment>
<dbReference type="EMBL" id="ALJD01000008">
    <property type="protein sequence ID" value="EJN58535.1"/>
    <property type="molecule type" value="Genomic_DNA"/>
</dbReference>
<dbReference type="SUPFAM" id="SSF81324">
    <property type="entry name" value="Voltage-gated potassium channels"/>
    <property type="match status" value="1"/>
</dbReference>
<dbReference type="GO" id="GO:0006813">
    <property type="term" value="P:potassium ion transport"/>
    <property type="evidence" value="ECO:0007669"/>
    <property type="project" value="InterPro"/>
</dbReference>
<dbReference type="AlphaFoldDB" id="J2ZCY6"/>
<proteinExistence type="predicted"/>
<keyword evidence="2" id="KW-1133">Transmembrane helix</keyword>
<feature type="transmembrane region" description="Helical" evidence="2">
    <location>
        <begin position="52"/>
        <end position="75"/>
    </location>
</feature>
<dbReference type="RefSeq" id="WP_009375927.1">
    <property type="nucleotide sequence ID" value="NZ_ALJD01000008.1"/>
</dbReference>
<protein>
    <recommendedName>
        <fullName evidence="3">RCK N-terminal domain-containing protein</fullName>
    </recommendedName>
</protein>
<comment type="caution">
    <text evidence="4">The sequence shown here is derived from an EMBL/GenBank/DDBJ whole genome shotgun (WGS) entry which is preliminary data.</text>
</comment>